<keyword evidence="5" id="KW-1185">Reference proteome</keyword>
<dbReference type="Proteomes" id="UP001165541">
    <property type="component" value="Unassembled WGS sequence"/>
</dbReference>
<dbReference type="Gene3D" id="2.40.50.100">
    <property type="match status" value="1"/>
</dbReference>
<proteinExistence type="inferred from homology"/>
<evidence type="ECO:0000256" key="2">
    <source>
        <dbReference type="SAM" id="SignalP"/>
    </source>
</evidence>
<feature type="chain" id="PRO_5045213914" evidence="2">
    <location>
        <begin position="21"/>
        <end position="254"/>
    </location>
</feature>
<protein>
    <submittedName>
        <fullName evidence="4">Efflux RND transporter periplasmic adaptor subunit</fullName>
    </submittedName>
</protein>
<dbReference type="SUPFAM" id="SSF111369">
    <property type="entry name" value="HlyD-like secretion proteins"/>
    <property type="match status" value="1"/>
</dbReference>
<evidence type="ECO:0000313" key="5">
    <source>
        <dbReference type="Proteomes" id="UP001165541"/>
    </source>
</evidence>
<comment type="caution">
    <text evidence="4">The sequence shown here is derived from an EMBL/GenBank/DDBJ whole genome shotgun (WGS) entry which is preliminary data.</text>
</comment>
<name>A0ABT0YMP5_9BURK</name>
<evidence type="ECO:0000259" key="3">
    <source>
        <dbReference type="Pfam" id="PF25876"/>
    </source>
</evidence>
<comment type="similarity">
    <text evidence="1">Belongs to the membrane fusion protein (MFP) (TC 8.A.1) family.</text>
</comment>
<dbReference type="InterPro" id="IPR058624">
    <property type="entry name" value="MdtA-like_HH"/>
</dbReference>
<accession>A0ABT0YMP5</accession>
<reference evidence="4" key="1">
    <citation type="submission" date="2022-05" db="EMBL/GenBank/DDBJ databases">
        <title>Schlegelella sp. nov., isolated from mangrove soil.</title>
        <authorList>
            <person name="Liu Y."/>
            <person name="Ge X."/>
            <person name="Liu W."/>
        </authorList>
    </citation>
    <scope>NUCLEOTIDE SEQUENCE</scope>
    <source>
        <strain evidence="4">S2-27</strain>
    </source>
</reference>
<dbReference type="NCBIfam" id="TIGR01730">
    <property type="entry name" value="RND_mfp"/>
    <property type="match status" value="1"/>
</dbReference>
<dbReference type="Pfam" id="PF25876">
    <property type="entry name" value="HH_MFP_RND"/>
    <property type="match status" value="1"/>
</dbReference>
<evidence type="ECO:0000313" key="4">
    <source>
        <dbReference type="EMBL" id="MCM5680001.1"/>
    </source>
</evidence>
<organism evidence="4 5">
    <name type="scientific">Caldimonas mangrovi</name>
    <dbReference type="NCBI Taxonomy" id="2944811"/>
    <lineage>
        <taxon>Bacteria</taxon>
        <taxon>Pseudomonadati</taxon>
        <taxon>Pseudomonadota</taxon>
        <taxon>Betaproteobacteria</taxon>
        <taxon>Burkholderiales</taxon>
        <taxon>Sphaerotilaceae</taxon>
        <taxon>Caldimonas</taxon>
    </lineage>
</organism>
<dbReference type="EMBL" id="JAMKFE010000005">
    <property type="protein sequence ID" value="MCM5680001.1"/>
    <property type="molecule type" value="Genomic_DNA"/>
</dbReference>
<feature type="domain" description="Multidrug resistance protein MdtA-like alpha-helical hairpin" evidence="3">
    <location>
        <begin position="83"/>
        <end position="134"/>
    </location>
</feature>
<dbReference type="InterPro" id="IPR006143">
    <property type="entry name" value="RND_pump_MFP"/>
</dbReference>
<feature type="signal peptide" evidence="2">
    <location>
        <begin position="1"/>
        <end position="20"/>
    </location>
</feature>
<evidence type="ECO:0000256" key="1">
    <source>
        <dbReference type="ARBA" id="ARBA00009477"/>
    </source>
</evidence>
<dbReference type="RefSeq" id="WP_251778210.1">
    <property type="nucleotide sequence ID" value="NZ_JAMKFE010000005.1"/>
</dbReference>
<sequence>MSLRRHVLLLLALLPLPLAAQTAAPLPPALTADKDGRIRTQLSSRNAVTLSSELAARISSLPLREGDAFRAGQALVSFDCSLVQAQLRKAEAGVEAAQALMQSNQRLAELNSIGRFELDQARAKLKEMQAEASGARTLMSRCTIAAPFNGRIAKRHVAAHHYVQPGTPLLDVLETGQLELQMIVPSRWLAWLKPGMSFSVEVEELGKTYPAKVQRLGAQIDPVSQTLPVIGVIDGSHPMLLPGMSGWAMFPPRK</sequence>
<dbReference type="PANTHER" id="PTHR30469:SF15">
    <property type="entry name" value="HLYD FAMILY OF SECRETION PROTEINS"/>
    <property type="match status" value="1"/>
</dbReference>
<dbReference type="Gene3D" id="2.40.30.170">
    <property type="match status" value="1"/>
</dbReference>
<gene>
    <name evidence="4" type="ORF">M8A51_10695</name>
</gene>
<keyword evidence="2" id="KW-0732">Signal</keyword>
<dbReference type="PANTHER" id="PTHR30469">
    <property type="entry name" value="MULTIDRUG RESISTANCE PROTEIN MDTA"/>
    <property type="match status" value="1"/>
</dbReference>